<keyword evidence="5" id="KW-1133">Transmembrane helix</keyword>
<dbReference type="EMBL" id="CAUYUJ010017937">
    <property type="protein sequence ID" value="CAK0879285.1"/>
    <property type="molecule type" value="Genomic_DNA"/>
</dbReference>
<keyword evidence="5" id="KW-0472">Membrane</keyword>
<organism evidence="8 9">
    <name type="scientific">Prorocentrum cordatum</name>
    <dbReference type="NCBI Taxonomy" id="2364126"/>
    <lineage>
        <taxon>Eukaryota</taxon>
        <taxon>Sar</taxon>
        <taxon>Alveolata</taxon>
        <taxon>Dinophyceae</taxon>
        <taxon>Prorocentrales</taxon>
        <taxon>Prorocentraceae</taxon>
        <taxon>Prorocentrum</taxon>
    </lineage>
</organism>
<sequence>MHGTAIRSFLSRVVLIVAPLEAAGRCLIDEQPLLRYRKPALPYIMLEVHNWASSQLVTAIFRILVEEYLGYEVVENRVGTSNRAFRRASLKGDNIDKDGADGTALLQALEAGDEFGYVALEVWTEQQQSDIEHMTTVTKQATSAGRIGYVGRSGLYTARASAESPLNLDSFNNLRIHTSFPESMQRFRLINESSHSIDCSDPSRGTDASRLWPFRNWDTEPANITCLACSSGSCSLWCPAHVDGDASFGPVPIFHFPGYERKIFEEVAHNQHLHVAFRYLDLPVPDFVKEVARHRAPFLFYFWVPTVGIAANDFTRVWLPAEDDCGEHDASDSSRLGTWRCDTSGQQLLKVMSNSIPENAPLVEQLAVHFKIPVGTKLPPDLLQNITDFADVDLHDAGISQLLGVYGHFQGIMPDGDGEELIRNVACQWVRQNRDIWKVWSDRNLPWWVNISNPLLFTVSSVVLVGCVVWIIVWEMCWLRSGMLGKRCTRKTEIDELCADLVGSQSSTWAHSLRSSLASRHSISGTCTESLGQEGSDDARGDVCTIDWATSLSFEAPPSGVIELKVARTGDCSGAAAVAVSADGGDAAQGQDYRLLSHQCAFKPGERASCIRVEILSAPDFGPSYRARRGFHVSLDGVCAGRARLRRPSATVHVSIRGVGSFLDFKGGKRSTKNLLKRWLKLLYYEDRTSFWCAAGCKVYESLHEVVVMILTLQVIVDQMLNDTLWTVAPVAVAMVFSSAIFTRWLDMAFVKYSRAGQISMRLRAQILRKFWNLSMQSHFRLDDQQVRWLMSLLRANEITSSWLNLFDVIGQTAKLVFSVFVIILTASQWFTVSSFSDVFVSQAHIFLTIAAYAVLSFVIFLVVAMGGRAHQQANLVERCEEQLDIIVKQFMWTLQNWSIVVSDSPRLDKVDDIQQHAMQSNSEYAALLREVWLGEITTYWISKYISYAIRVALMYYGAMTVMDAERFGVGKFTVGSFISIVQVVDVFGNTITKLNQDGLQFIRAGGELNNYAALLSLDREEKEHETEEVDGSNSANIQSFGDNRIVLENVCFRYSPALDDVIHACSMEISLGCSFIISGPRSAGKLTLLRLLMGRHSMTPRSGALHVPPWMRVCLLDGTGHFIPGMSLNNHILLGTDRASKESIAQLLARALPLQGLCNIVGRRDTITSESIESVISDNSSGHADEDVAHITTRERFIVHVARALLRDPDLMLVNTRAVPDDYWTERIYVLLSLWQLAGGLEGLANELTQMEAADVSVRTGQPSISASDLLKRLRLLNGSVAPRAPARAAAPRARPCARWWSCRPRPGEAPGQARGQLLRGDHPPRRRRQESQCVVEALGNGAEPSQTVAPSLGDRMPTPRSVVSERRRCSRPSSTTWNLSIALTLVAVAI</sequence>
<dbReference type="Pfam" id="PF03160">
    <property type="entry name" value="Calx-beta"/>
    <property type="match status" value="1"/>
</dbReference>
<feature type="transmembrane region" description="Helical" evidence="5">
    <location>
        <begin position="845"/>
        <end position="865"/>
    </location>
</feature>
<evidence type="ECO:0000256" key="5">
    <source>
        <dbReference type="SAM" id="Phobius"/>
    </source>
</evidence>
<keyword evidence="3" id="KW-0106">Calcium</keyword>
<dbReference type="SUPFAM" id="SSF141072">
    <property type="entry name" value="CalX-like"/>
    <property type="match status" value="1"/>
</dbReference>
<evidence type="ECO:0000256" key="4">
    <source>
        <dbReference type="SAM" id="MobiDB-lite"/>
    </source>
</evidence>
<keyword evidence="2" id="KW-0677">Repeat</keyword>
<keyword evidence="5" id="KW-0812">Transmembrane</keyword>
<protein>
    <recommendedName>
        <fullName evidence="7">Calx-beta domain-containing protein</fullName>
    </recommendedName>
</protein>
<keyword evidence="1 6" id="KW-0732">Signal</keyword>
<feature type="transmembrane region" description="Helical" evidence="5">
    <location>
        <begin position="816"/>
        <end position="833"/>
    </location>
</feature>
<reference evidence="8" key="1">
    <citation type="submission" date="2023-10" db="EMBL/GenBank/DDBJ databases">
        <authorList>
            <person name="Chen Y."/>
            <person name="Shah S."/>
            <person name="Dougan E. K."/>
            <person name="Thang M."/>
            <person name="Chan C."/>
        </authorList>
    </citation>
    <scope>NUCLEOTIDE SEQUENCE [LARGE SCALE GENOMIC DNA]</scope>
</reference>
<accession>A0ABN9W076</accession>
<feature type="region of interest" description="Disordered" evidence="4">
    <location>
        <begin position="1309"/>
        <end position="1371"/>
    </location>
</feature>
<evidence type="ECO:0000259" key="7">
    <source>
        <dbReference type="Pfam" id="PF03160"/>
    </source>
</evidence>
<evidence type="ECO:0000256" key="6">
    <source>
        <dbReference type="SAM" id="SignalP"/>
    </source>
</evidence>
<dbReference type="Proteomes" id="UP001189429">
    <property type="component" value="Unassembled WGS sequence"/>
</dbReference>
<dbReference type="PANTHER" id="PTHR24221">
    <property type="entry name" value="ATP-BINDING CASSETTE SUB-FAMILY B"/>
    <property type="match status" value="1"/>
</dbReference>
<evidence type="ECO:0000256" key="2">
    <source>
        <dbReference type="ARBA" id="ARBA00022737"/>
    </source>
</evidence>
<evidence type="ECO:0000313" key="9">
    <source>
        <dbReference type="Proteomes" id="UP001189429"/>
    </source>
</evidence>
<name>A0ABN9W076_9DINO</name>
<dbReference type="PANTHER" id="PTHR24221:SF503">
    <property type="entry name" value="MITOCHONDRIAL POTASSIUM CHANNEL ATP-BINDING SUBUNIT"/>
    <property type="match status" value="1"/>
</dbReference>
<evidence type="ECO:0000256" key="1">
    <source>
        <dbReference type="ARBA" id="ARBA00022729"/>
    </source>
</evidence>
<feature type="transmembrane region" description="Helical" evidence="5">
    <location>
        <begin position="725"/>
        <end position="746"/>
    </location>
</feature>
<feature type="chain" id="PRO_5045587989" description="Calx-beta domain-containing protein" evidence="6">
    <location>
        <begin position="25"/>
        <end position="1392"/>
    </location>
</feature>
<gene>
    <name evidence="8" type="ORF">PCOR1329_LOCUS62754</name>
</gene>
<dbReference type="SUPFAM" id="SSF52540">
    <property type="entry name" value="P-loop containing nucleoside triphosphate hydrolases"/>
    <property type="match status" value="1"/>
</dbReference>
<dbReference type="InterPro" id="IPR039421">
    <property type="entry name" value="Type_1_exporter"/>
</dbReference>
<evidence type="ECO:0000256" key="3">
    <source>
        <dbReference type="ARBA" id="ARBA00022837"/>
    </source>
</evidence>
<proteinExistence type="predicted"/>
<feature type="signal peptide" evidence="6">
    <location>
        <begin position="1"/>
        <end position="24"/>
    </location>
</feature>
<dbReference type="Gene3D" id="3.40.50.300">
    <property type="entry name" value="P-loop containing nucleotide triphosphate hydrolases"/>
    <property type="match status" value="1"/>
</dbReference>
<feature type="domain" description="Calx-beta" evidence="7">
    <location>
        <begin position="559"/>
        <end position="617"/>
    </location>
</feature>
<dbReference type="InterPro" id="IPR027417">
    <property type="entry name" value="P-loop_NTPase"/>
</dbReference>
<evidence type="ECO:0000313" key="8">
    <source>
        <dbReference type="EMBL" id="CAK0879285.1"/>
    </source>
</evidence>
<keyword evidence="9" id="KW-1185">Reference proteome</keyword>
<dbReference type="InterPro" id="IPR038081">
    <property type="entry name" value="CalX-like_sf"/>
</dbReference>
<dbReference type="Gene3D" id="2.60.40.2030">
    <property type="match status" value="1"/>
</dbReference>
<dbReference type="InterPro" id="IPR003644">
    <property type="entry name" value="Calx_beta"/>
</dbReference>
<comment type="caution">
    <text evidence="8">The sequence shown here is derived from an EMBL/GenBank/DDBJ whole genome shotgun (WGS) entry which is preliminary data.</text>
</comment>